<dbReference type="OrthoDB" id="8778022at2"/>
<organism evidence="1 2">
    <name type="scientific">Coprococcus eutactus</name>
    <dbReference type="NCBI Taxonomy" id="33043"/>
    <lineage>
        <taxon>Bacteria</taxon>
        <taxon>Bacillati</taxon>
        <taxon>Bacillota</taxon>
        <taxon>Clostridia</taxon>
        <taxon>Lachnospirales</taxon>
        <taxon>Lachnospiraceae</taxon>
        <taxon>Coprococcus</taxon>
    </lineage>
</organism>
<dbReference type="Pfam" id="PF14354">
    <property type="entry name" value="Lar_restr_allev"/>
    <property type="match status" value="1"/>
</dbReference>
<sequence>MSKSAIKPCPCCGGKARLKQGKYNTLGSYGGAELDKHWYGIYCTQCGLSQPRRQYPSKEDAYEAWNKRVYDN</sequence>
<name>A0A3R5WKN4_9FIRM</name>
<accession>A0A3R5WKN4</accession>
<gene>
    <name evidence="1" type="ORF">DWX94_04275</name>
</gene>
<dbReference type="AlphaFoldDB" id="A0A3R5WKN4"/>
<comment type="caution">
    <text evidence="1">The sequence shown here is derived from an EMBL/GenBank/DDBJ whole genome shotgun (WGS) entry which is preliminary data.</text>
</comment>
<reference evidence="1 2" key="1">
    <citation type="submission" date="2018-08" db="EMBL/GenBank/DDBJ databases">
        <title>A genome reference for cultivated species of the human gut microbiota.</title>
        <authorList>
            <person name="Zou Y."/>
            <person name="Xue W."/>
            <person name="Luo G."/>
        </authorList>
    </citation>
    <scope>NUCLEOTIDE SEQUENCE [LARGE SCALE GENOMIC DNA]</scope>
    <source>
        <strain evidence="1 2">AF22-21</strain>
    </source>
</reference>
<evidence type="ECO:0000313" key="2">
    <source>
        <dbReference type="Proteomes" id="UP000283295"/>
    </source>
</evidence>
<dbReference type="EMBL" id="QRVK01000006">
    <property type="protein sequence ID" value="RGS43541.1"/>
    <property type="molecule type" value="Genomic_DNA"/>
</dbReference>
<dbReference type="Proteomes" id="UP000283295">
    <property type="component" value="Unassembled WGS sequence"/>
</dbReference>
<protein>
    <recommendedName>
        <fullName evidence="3">Restriction alleviation protein, Lar family</fullName>
    </recommendedName>
</protein>
<evidence type="ECO:0008006" key="3">
    <source>
        <dbReference type="Google" id="ProtNLM"/>
    </source>
</evidence>
<proteinExistence type="predicted"/>
<evidence type="ECO:0000313" key="1">
    <source>
        <dbReference type="EMBL" id="RGS43541.1"/>
    </source>
</evidence>